<reference evidence="4 5" key="1">
    <citation type="journal article" date="2021" name="Cell">
        <title>Tracing the genetic footprints of vertebrate landing in non-teleost ray-finned fishes.</title>
        <authorList>
            <person name="Bi X."/>
            <person name="Wang K."/>
            <person name="Yang L."/>
            <person name="Pan H."/>
            <person name="Jiang H."/>
            <person name="Wei Q."/>
            <person name="Fang M."/>
            <person name="Yu H."/>
            <person name="Zhu C."/>
            <person name="Cai Y."/>
            <person name="He Y."/>
            <person name="Gan X."/>
            <person name="Zeng H."/>
            <person name="Yu D."/>
            <person name="Zhu Y."/>
            <person name="Jiang H."/>
            <person name="Qiu Q."/>
            <person name="Yang H."/>
            <person name="Zhang Y.E."/>
            <person name="Wang W."/>
            <person name="Zhu M."/>
            <person name="He S."/>
            <person name="Zhang G."/>
        </authorList>
    </citation>
    <scope>NUCLEOTIDE SEQUENCE [LARGE SCALE GENOMIC DNA]</scope>
    <source>
        <strain evidence="4">Bchr_013</strain>
    </source>
</reference>
<evidence type="ECO:0000256" key="2">
    <source>
        <dbReference type="ARBA" id="ARBA00022737"/>
    </source>
</evidence>
<evidence type="ECO:0000313" key="4">
    <source>
        <dbReference type="EMBL" id="KAG2469190.1"/>
    </source>
</evidence>
<feature type="compositionally biased region" description="Polar residues" evidence="3">
    <location>
        <begin position="232"/>
        <end position="259"/>
    </location>
</feature>
<dbReference type="InterPro" id="IPR015915">
    <property type="entry name" value="Kelch-typ_b-propeller"/>
</dbReference>
<dbReference type="Pfam" id="PF24681">
    <property type="entry name" value="Kelch_KLHDC2_KLHL20_DRC7"/>
    <property type="match status" value="1"/>
</dbReference>
<keyword evidence="2" id="KW-0677">Repeat</keyword>
<feature type="non-terminal residue" evidence="4">
    <location>
        <position position="1"/>
    </location>
</feature>
<feature type="region of interest" description="Disordered" evidence="3">
    <location>
        <begin position="173"/>
        <end position="259"/>
    </location>
</feature>
<dbReference type="AlphaFoldDB" id="A0A8X7XHE1"/>
<dbReference type="SUPFAM" id="SSF117281">
    <property type="entry name" value="Kelch motif"/>
    <property type="match status" value="1"/>
</dbReference>
<protein>
    <submittedName>
        <fullName evidence="4">KEL2 protein</fullName>
    </submittedName>
</protein>
<feature type="compositionally biased region" description="Basic and acidic residues" evidence="3">
    <location>
        <begin position="178"/>
        <end position="199"/>
    </location>
</feature>
<dbReference type="PANTHER" id="PTHR46093">
    <property type="entry name" value="ACYL-COA-BINDING DOMAIN-CONTAINING PROTEIN 5"/>
    <property type="match status" value="1"/>
</dbReference>
<dbReference type="EMBL" id="JAATIS010000220">
    <property type="protein sequence ID" value="KAG2469190.1"/>
    <property type="molecule type" value="Genomic_DNA"/>
</dbReference>
<dbReference type="Gene3D" id="2.120.10.80">
    <property type="entry name" value="Kelch-type beta propeller"/>
    <property type="match status" value="1"/>
</dbReference>
<gene>
    <name evidence="4" type="primary">Kel2</name>
    <name evidence="4" type="ORF">GTO96_0004492</name>
</gene>
<evidence type="ECO:0000256" key="1">
    <source>
        <dbReference type="ARBA" id="ARBA00022441"/>
    </source>
</evidence>
<dbReference type="Proteomes" id="UP000886611">
    <property type="component" value="Unassembled WGS sequence"/>
</dbReference>
<keyword evidence="5" id="KW-1185">Reference proteome</keyword>
<name>A0A8X7XHE1_POLSE</name>
<accession>A0A8X7XHE1</accession>
<sequence length="558" mass="62417">MPGTRKGCLSGYVTEATTAEEDKERDTQANGRNVQKAATSSDYFGRPQFKDLHLFFCYHLQQYTKQSVSLIDTEKLQFGVELENSWPDQVVVFTRGDWRIYSPGTTIDVEVVGSDEIAWKLGTVTEENRCLAWEQSIEKDWANWGIGNFRLKLTINGQLSHEGVTPNLKHSCKKHARSGKELIDDSSIHSVPKAKEKTPKSVNQSPESEVPPLKESHGKRKRRILSKEEEILQNNENNCPNASSIKGTTPQRQGRPSSRVKQIRLFECHEDKTRTLSSTREEVPSGRWGQALCTIDDHTAILIGGQGSRMQFCKDSMWKLCTTTGVWNAAETIADGPTPECRIGHTATLNPETKHIYVFGGSKNKKWFNDVHILDTKTWKWSMVEAKGKVPPLAYHSTTMFRGELFVWGGVFPRPNPEPDGCSDSLYIFDPQHEIWYQPIVLGSRPAPRSGWHASAVLSDYSFVIHGGYDGNNALRDTFIFNTESSTWTALVNNTLSATPRAGHSMITLATDQEDKDLESSETGFPQPHSLLIFGGGDNEGGFFFDTLTLPVDSLLSS</sequence>
<evidence type="ECO:0000256" key="3">
    <source>
        <dbReference type="SAM" id="MobiDB-lite"/>
    </source>
</evidence>
<feature type="non-terminal residue" evidence="4">
    <location>
        <position position="558"/>
    </location>
</feature>
<feature type="compositionally biased region" description="Polar residues" evidence="3">
    <location>
        <begin position="28"/>
        <end position="38"/>
    </location>
</feature>
<organism evidence="4 5">
    <name type="scientific">Polypterus senegalus</name>
    <name type="common">Senegal bichir</name>
    <dbReference type="NCBI Taxonomy" id="55291"/>
    <lineage>
        <taxon>Eukaryota</taxon>
        <taxon>Metazoa</taxon>
        <taxon>Chordata</taxon>
        <taxon>Craniata</taxon>
        <taxon>Vertebrata</taxon>
        <taxon>Euteleostomi</taxon>
        <taxon>Actinopterygii</taxon>
        <taxon>Polypteriformes</taxon>
        <taxon>Polypteridae</taxon>
        <taxon>Polypterus</taxon>
    </lineage>
</organism>
<keyword evidence="1" id="KW-0880">Kelch repeat</keyword>
<feature type="region of interest" description="Disordered" evidence="3">
    <location>
        <begin position="1"/>
        <end position="38"/>
    </location>
</feature>
<proteinExistence type="predicted"/>
<dbReference type="PANTHER" id="PTHR46093:SF19">
    <property type="entry name" value="RAB9 EFFECTOR PROTEIN WITH KELCH MOTIFS-LIKE"/>
    <property type="match status" value="1"/>
</dbReference>
<comment type="caution">
    <text evidence="4">The sequence shown here is derived from an EMBL/GenBank/DDBJ whole genome shotgun (WGS) entry which is preliminary data.</text>
</comment>
<evidence type="ECO:0000313" key="5">
    <source>
        <dbReference type="Proteomes" id="UP000886611"/>
    </source>
</evidence>